<sequence>MAGANKRLAIWNGLSSIRLNRKVVGLDVCLTLSRRHVQAHMGKVIARNVQ</sequence>
<reference evidence="1 2" key="1">
    <citation type="submission" date="2016-01" db="EMBL/GenBank/DDBJ databases">
        <title>Draft Genome Sequences of Seven Thermophilic Sporeformers Isolated from Foods.</title>
        <authorList>
            <person name="Berendsen E.M."/>
            <person name="Wells-Bennik M.H."/>
            <person name="Krawcyk A.O."/>
            <person name="De Jong A."/>
            <person name="Holsappel S."/>
            <person name="Eijlander R.T."/>
            <person name="Kuipers O.P."/>
        </authorList>
    </citation>
    <scope>NUCLEOTIDE SEQUENCE [LARGE SCALE GENOMIC DNA]</scope>
    <source>
        <strain evidence="1 2">B4119</strain>
    </source>
</reference>
<evidence type="ECO:0000313" key="1">
    <source>
        <dbReference type="EMBL" id="KYD10510.1"/>
    </source>
</evidence>
<dbReference type="Proteomes" id="UP000075455">
    <property type="component" value="Unassembled WGS sequence"/>
</dbReference>
<gene>
    <name evidence="1" type="ORF">B4119_0850</name>
</gene>
<evidence type="ECO:0000313" key="2">
    <source>
        <dbReference type="Proteomes" id="UP000075455"/>
    </source>
</evidence>
<name>A0A150LE61_9BACL</name>
<protein>
    <submittedName>
        <fullName evidence="1">Uncharacterized protein</fullName>
    </submittedName>
</protein>
<accession>A0A150LE61</accession>
<organism evidence="1 2">
    <name type="scientific">Saccharococcus caldoxylosilyticus</name>
    <dbReference type="NCBI Taxonomy" id="81408"/>
    <lineage>
        <taxon>Bacteria</taxon>
        <taxon>Bacillati</taxon>
        <taxon>Bacillota</taxon>
        <taxon>Bacilli</taxon>
        <taxon>Bacillales</taxon>
        <taxon>Anoxybacillaceae</taxon>
        <taxon>Saccharococcus</taxon>
    </lineage>
</organism>
<dbReference type="AlphaFoldDB" id="A0A150LE61"/>
<comment type="caution">
    <text evidence="1">The sequence shown here is derived from an EMBL/GenBank/DDBJ whole genome shotgun (WGS) entry which is preliminary data.</text>
</comment>
<dbReference type="PATRIC" id="fig|81408.3.peg.238"/>
<proteinExistence type="predicted"/>
<dbReference type="EMBL" id="LQYS01000086">
    <property type="protein sequence ID" value="KYD10510.1"/>
    <property type="molecule type" value="Genomic_DNA"/>
</dbReference>